<protein>
    <recommendedName>
        <fullName evidence="2">Integrase core domain-containing protein</fullName>
    </recommendedName>
</protein>
<feature type="domain" description="Integrase core" evidence="2">
    <location>
        <begin position="154"/>
        <end position="332"/>
    </location>
</feature>
<sequence length="423" mass="49162">MDLSFTLKRLFAFTFLVSTVFCVVPPSLIDRGIAMDRDSLIEGYFHLGINYTEILAFLVLCHGICLSMRQLKRILRERGLTRRSRLSPVNEIVDAIESELQGSGRLLGYRLMHKRIGLSHSLVVDRETVRAVMKALDPEGVERRLQHRLVRRNYHAKKPNFIWHIDGYDKLKPFGFCIHGAIDGYSRRIMWLEVDHSNNNPCTIAKYLLNCVRRVGGTATVVRGDCGTENCYVAAFQRFFREGQGDTFAGDISFMYRRSVSNQRIEAWWSMLRKMETDFWINYFKDLREVGLYCDDDILHVQCLKFCYMPLLKEELYRVVELWNLHRIRPQSSNEHSPPGRPEVLYFLPELNGKVRHIHNVTLDDIELAEHVCDGQTGMDDSFQVFEELASIIMEDEGLNPPRNPDEALQLYIDLLGYIEDIM</sequence>
<name>A0ABN8SDG4_9CNID</name>
<evidence type="ECO:0000313" key="3">
    <source>
        <dbReference type="EMBL" id="CAH3188322.1"/>
    </source>
</evidence>
<proteinExistence type="predicted"/>
<feature type="transmembrane region" description="Helical" evidence="1">
    <location>
        <begin position="46"/>
        <end position="68"/>
    </location>
</feature>
<keyword evidence="1" id="KW-1133">Transmembrane helix</keyword>
<dbReference type="Pfam" id="PF24764">
    <property type="entry name" value="rva_4"/>
    <property type="match status" value="1"/>
</dbReference>
<dbReference type="PANTHER" id="PTHR46791:SF13">
    <property type="entry name" value="CLR5 DOMAIN-CONTAINING PROTEIN"/>
    <property type="match status" value="1"/>
</dbReference>
<evidence type="ECO:0000256" key="1">
    <source>
        <dbReference type="SAM" id="Phobius"/>
    </source>
</evidence>
<evidence type="ECO:0000313" key="4">
    <source>
        <dbReference type="Proteomes" id="UP001159427"/>
    </source>
</evidence>
<keyword evidence="4" id="KW-1185">Reference proteome</keyword>
<dbReference type="PANTHER" id="PTHR46791">
    <property type="entry name" value="EXPRESSED PROTEIN"/>
    <property type="match status" value="1"/>
</dbReference>
<reference evidence="3 4" key="1">
    <citation type="submission" date="2022-05" db="EMBL/GenBank/DDBJ databases">
        <authorList>
            <consortium name="Genoscope - CEA"/>
            <person name="William W."/>
        </authorList>
    </citation>
    <scope>NUCLEOTIDE SEQUENCE [LARGE SCALE GENOMIC DNA]</scope>
</reference>
<gene>
    <name evidence="3" type="ORF">PEVE_00018346</name>
</gene>
<accession>A0ABN8SDG4</accession>
<comment type="caution">
    <text evidence="3">The sequence shown here is derived from an EMBL/GenBank/DDBJ whole genome shotgun (WGS) entry which is preliminary data.</text>
</comment>
<dbReference type="Proteomes" id="UP001159427">
    <property type="component" value="Unassembled WGS sequence"/>
</dbReference>
<dbReference type="EMBL" id="CALNXI010002499">
    <property type="protein sequence ID" value="CAH3188322.1"/>
    <property type="molecule type" value="Genomic_DNA"/>
</dbReference>
<dbReference type="InterPro" id="IPR058913">
    <property type="entry name" value="Integrase_dom_put"/>
</dbReference>
<keyword evidence="1" id="KW-0812">Transmembrane</keyword>
<organism evidence="3 4">
    <name type="scientific">Porites evermanni</name>
    <dbReference type="NCBI Taxonomy" id="104178"/>
    <lineage>
        <taxon>Eukaryota</taxon>
        <taxon>Metazoa</taxon>
        <taxon>Cnidaria</taxon>
        <taxon>Anthozoa</taxon>
        <taxon>Hexacorallia</taxon>
        <taxon>Scleractinia</taxon>
        <taxon>Fungiina</taxon>
        <taxon>Poritidae</taxon>
        <taxon>Porites</taxon>
    </lineage>
</organism>
<keyword evidence="1" id="KW-0472">Membrane</keyword>
<evidence type="ECO:0000259" key="2">
    <source>
        <dbReference type="Pfam" id="PF24764"/>
    </source>
</evidence>